<dbReference type="InterPro" id="IPR011047">
    <property type="entry name" value="Quinoprotein_ADH-like_sf"/>
</dbReference>
<evidence type="ECO:0000313" key="3">
    <source>
        <dbReference type="Proteomes" id="UP000028870"/>
    </source>
</evidence>
<reference evidence="2" key="1">
    <citation type="submission" date="2014-03" db="EMBL/GenBank/DDBJ databases">
        <title>Draft Genome Sequence of Mycobacterium cosmeticum DSM 44829.</title>
        <authorList>
            <person name="Croce O."/>
            <person name="Robert C."/>
            <person name="Raoult D."/>
            <person name="Drancourt M."/>
        </authorList>
    </citation>
    <scope>NUCLEOTIDE SEQUENCE [LARGE SCALE GENOMIC DNA]</scope>
    <source>
        <strain evidence="2">DSM 44829</strain>
    </source>
</reference>
<keyword evidence="3" id="KW-1185">Reference proteome</keyword>
<dbReference type="PANTHER" id="PTHR34512:SF30">
    <property type="entry name" value="OUTER MEMBRANE PROTEIN ASSEMBLY FACTOR BAMB"/>
    <property type="match status" value="1"/>
</dbReference>
<dbReference type="EMBL" id="CCBB010000003">
    <property type="protein sequence ID" value="CDO10560.1"/>
    <property type="molecule type" value="Genomic_DNA"/>
</dbReference>
<dbReference type="Pfam" id="PF13360">
    <property type="entry name" value="PQQ_2"/>
    <property type="match status" value="1"/>
</dbReference>
<evidence type="ECO:0000313" key="2">
    <source>
        <dbReference type="EMBL" id="CDO10560.1"/>
    </source>
</evidence>
<reference evidence="2" key="2">
    <citation type="submission" date="2014-03" db="EMBL/GenBank/DDBJ databases">
        <authorList>
            <person name="Urmite Genomes"/>
        </authorList>
    </citation>
    <scope>NUCLEOTIDE SEQUENCE</scope>
    <source>
        <strain evidence="2">DSM 44829</strain>
    </source>
</reference>
<sequence length="419" mass="43718">MLGVAALTVTSCGNTDSWVEAHPAQGWSAQYADAANSSYSPVDGANTLKLEWSRSVKGELGAQVALGAGGYLAANAQTADGCSLMLWESDNNGRQRWCTRLWQGGGMSSPLIDGFDNLYIGQPGAVMSFPPTQWIRWRQPVIGMPSTPRLLDPGQLLVLTHLGQVLVFDAHRGTVIGTPMDLVAGVDPTDAQRGLQDCAPARRGCPVAAAPAFSADTGIVVATLWEPQAPAPALIGLRYKPNQTPMLTREWTSTAVGGGPLAAPVLSADGRTAYVNGRDRKLWAINTADGTPKWSVALDFQPQTPPSVSPQGVIVAGGGPGAKLVGISDGGDSGKIAWTRDDTEPLSTSSQAGARTAYTVTRDGANGLALLAFDPSDGHTLNHYELPEATGWPVGVSIGHDRRVVAATSDGQVYGFAPA</sequence>
<evidence type="ECO:0000259" key="1">
    <source>
        <dbReference type="Pfam" id="PF13360"/>
    </source>
</evidence>
<dbReference type="InterPro" id="IPR015943">
    <property type="entry name" value="WD40/YVTN_repeat-like_dom_sf"/>
</dbReference>
<dbReference type="SUPFAM" id="SSF50998">
    <property type="entry name" value="Quinoprotein alcohol dehydrogenase-like"/>
    <property type="match status" value="1"/>
</dbReference>
<proteinExistence type="predicted"/>
<feature type="domain" description="Pyrrolo-quinoline quinone repeat" evidence="1">
    <location>
        <begin position="251"/>
        <end position="390"/>
    </location>
</feature>
<dbReference type="Gene3D" id="2.130.10.10">
    <property type="entry name" value="YVTN repeat-like/Quinoprotein amine dehydrogenase"/>
    <property type="match status" value="2"/>
</dbReference>
<dbReference type="AlphaFoldDB" id="W9BM05"/>
<dbReference type="InterPro" id="IPR002372">
    <property type="entry name" value="PQQ_rpt_dom"/>
</dbReference>
<accession>W9BM05</accession>
<name>W9BM05_MYCCO</name>
<protein>
    <submittedName>
        <fullName evidence="2">FOG: WD40-like repeat protein</fullName>
    </submittedName>
</protein>
<comment type="caution">
    <text evidence="2">The sequence shown here is derived from an EMBL/GenBank/DDBJ whole genome shotgun (WGS) entry which is preliminary data.</text>
</comment>
<dbReference type="eggNOG" id="COG1520">
    <property type="taxonomic scope" value="Bacteria"/>
</dbReference>
<gene>
    <name evidence="2" type="ORF">BN977_05393</name>
</gene>
<dbReference type="STRING" id="258533.BN977_05393"/>
<dbReference type="PANTHER" id="PTHR34512">
    <property type="entry name" value="CELL SURFACE PROTEIN"/>
    <property type="match status" value="1"/>
</dbReference>
<organism evidence="2 3">
    <name type="scientific">Mycolicibacterium cosmeticum</name>
    <dbReference type="NCBI Taxonomy" id="258533"/>
    <lineage>
        <taxon>Bacteria</taxon>
        <taxon>Bacillati</taxon>
        <taxon>Actinomycetota</taxon>
        <taxon>Actinomycetes</taxon>
        <taxon>Mycobacteriales</taxon>
        <taxon>Mycobacteriaceae</taxon>
        <taxon>Mycolicibacterium</taxon>
    </lineage>
</organism>
<dbReference type="Proteomes" id="UP000028870">
    <property type="component" value="Unassembled WGS sequence"/>
</dbReference>